<dbReference type="InterPro" id="IPR010310">
    <property type="entry name" value="T7SS_ESAT-6-like"/>
</dbReference>
<dbReference type="NCBIfam" id="TIGR03930">
    <property type="entry name" value="WXG100_ESAT6"/>
    <property type="match status" value="1"/>
</dbReference>
<organism evidence="2">
    <name type="scientific">Lacrimispora sp. BS-2</name>
    <dbReference type="NCBI Taxonomy" id="3151850"/>
    <lineage>
        <taxon>Bacteria</taxon>
        <taxon>Bacillati</taxon>
        <taxon>Bacillota</taxon>
        <taxon>Clostridia</taxon>
        <taxon>Lachnospirales</taxon>
        <taxon>Lachnospiraceae</taxon>
        <taxon>Lacrimispora</taxon>
    </lineage>
</organism>
<protein>
    <recommendedName>
        <fullName evidence="1">ESAT-6-like protein</fullName>
    </recommendedName>
</protein>
<evidence type="ECO:0000256" key="1">
    <source>
        <dbReference type="RuleBase" id="RU362001"/>
    </source>
</evidence>
<dbReference type="SUPFAM" id="SSF140453">
    <property type="entry name" value="EsxAB dimer-like"/>
    <property type="match status" value="1"/>
</dbReference>
<accession>A0AAU7PJZ1</accession>
<gene>
    <name evidence="2" type="ORF">ABFV83_11350</name>
</gene>
<reference evidence="2" key="1">
    <citation type="submission" date="2024-06" db="EMBL/GenBank/DDBJ databases">
        <title>Lacrimispora cavernae sp. nov., a novel anaerobe isolated from bat guano pile inside a cave.</title>
        <authorList>
            <person name="Miller S.L."/>
            <person name="Lu N."/>
            <person name="King J."/>
            <person name="Sankaranarayanan K."/>
            <person name="Lawson P.A."/>
        </authorList>
    </citation>
    <scope>NUCLEOTIDE SEQUENCE</scope>
    <source>
        <strain evidence="2">BS-2</strain>
    </source>
</reference>
<dbReference type="EMBL" id="CP157940">
    <property type="protein sequence ID" value="XBS52437.1"/>
    <property type="molecule type" value="Genomic_DNA"/>
</dbReference>
<name>A0AAU7PJZ1_9FIRM</name>
<sequence length="100" mass="11215">MAEIIEVNTSALAADTDDIENTVKAIRADMTQMFQEITELNTMWDGKANAAFTTQFTNDKESMEELCKSIDSLVESLRFAKTEYDKCENQVHSTVAAIKI</sequence>
<evidence type="ECO:0000313" key="2">
    <source>
        <dbReference type="EMBL" id="XBS52437.1"/>
    </source>
</evidence>
<dbReference type="Gene3D" id="1.10.287.1060">
    <property type="entry name" value="ESAT-6-like"/>
    <property type="match status" value="1"/>
</dbReference>
<dbReference type="RefSeq" id="WP_349943933.1">
    <property type="nucleotide sequence ID" value="NZ_CP157940.1"/>
</dbReference>
<dbReference type="AlphaFoldDB" id="A0AAU7PJZ1"/>
<dbReference type="Pfam" id="PF06013">
    <property type="entry name" value="WXG100"/>
    <property type="match status" value="1"/>
</dbReference>
<proteinExistence type="inferred from homology"/>
<dbReference type="InterPro" id="IPR036689">
    <property type="entry name" value="ESAT-6-like_sf"/>
</dbReference>
<comment type="similarity">
    <text evidence="1">Belongs to the WXG100 family.</text>
</comment>